<evidence type="ECO:0000256" key="5">
    <source>
        <dbReference type="ARBA" id="ARBA00022989"/>
    </source>
</evidence>
<keyword evidence="4" id="KW-0276">Fatty acid metabolism</keyword>
<evidence type="ECO:0000256" key="2">
    <source>
        <dbReference type="ARBA" id="ARBA00008749"/>
    </source>
</evidence>
<dbReference type="InterPro" id="IPR015876">
    <property type="entry name" value="Acyl-CoA_DS"/>
</dbReference>
<dbReference type="PANTHER" id="PTHR11351:SF3">
    <property type="entry name" value="BLL4393 PROTEIN"/>
    <property type="match status" value="1"/>
</dbReference>
<evidence type="ECO:0000256" key="9">
    <source>
        <dbReference type="ARBA" id="ARBA00023136"/>
    </source>
</evidence>
<dbReference type="InterPro" id="IPR005804">
    <property type="entry name" value="FA_desaturase_dom"/>
</dbReference>
<dbReference type="GO" id="GO:0016020">
    <property type="term" value="C:membrane"/>
    <property type="evidence" value="ECO:0007669"/>
    <property type="project" value="UniProtKB-SubCell"/>
</dbReference>
<dbReference type="EMBL" id="CP016174">
    <property type="protein sequence ID" value="ANN16119.1"/>
    <property type="molecule type" value="Genomic_DNA"/>
</dbReference>
<dbReference type="GO" id="GO:0016717">
    <property type="term" value="F:oxidoreductase activity, acting on paired donors, with oxidation of a pair of donors resulting in the reduction of molecular oxygen to two molecules of water"/>
    <property type="evidence" value="ECO:0007669"/>
    <property type="project" value="InterPro"/>
</dbReference>
<dbReference type="CDD" id="cd03505">
    <property type="entry name" value="Delta9-FADS-like"/>
    <property type="match status" value="1"/>
</dbReference>
<feature type="transmembrane region" description="Helical" evidence="10">
    <location>
        <begin position="160"/>
        <end position="178"/>
    </location>
</feature>
<evidence type="ECO:0000256" key="7">
    <source>
        <dbReference type="ARBA" id="ARBA00023004"/>
    </source>
</evidence>
<evidence type="ECO:0000256" key="1">
    <source>
        <dbReference type="ARBA" id="ARBA00004141"/>
    </source>
</evidence>
<dbReference type="GO" id="GO:0006631">
    <property type="term" value="P:fatty acid metabolic process"/>
    <property type="evidence" value="ECO:0007669"/>
    <property type="project" value="UniProtKB-KW"/>
</dbReference>
<dbReference type="Proteomes" id="UP000093695">
    <property type="component" value="Chromosome"/>
</dbReference>
<evidence type="ECO:0000259" key="11">
    <source>
        <dbReference type="Pfam" id="PF00487"/>
    </source>
</evidence>
<protein>
    <submittedName>
        <fullName evidence="12">Fatty acid desaturase</fullName>
    </submittedName>
</protein>
<sequence>MRALHVVAGATVGVSTLGTVAAVVHSAHYGPTFTDISLFIVMYLVTSFGVEGGLHRLFTHKSYSTGPVLTTLIGIAGGMAAQGPILFWVSVHRRHHAFADRDGDPHSPRPIGSGPLSRLKGLWHGHMGWLFTVDPNAWRWHRLVPDLLRDRTVVRLDRLYPLWILLGLALPAGVGLVLEGGVRGAAGGLLWGGFARMFALHHVTWSVNSFGHLFGNRPHRTRDDSHNIAPLATITVGGAWHNNHHAQPALAHNRQSFWQIDPTGMVIGLLDRVGLVHGVRYPRRHTAKGAAS</sequence>
<feature type="transmembrane region" description="Helical" evidence="10">
    <location>
        <begin position="36"/>
        <end position="54"/>
    </location>
</feature>
<keyword evidence="6" id="KW-0560">Oxidoreductase</keyword>
<dbReference type="PRINTS" id="PR00075">
    <property type="entry name" value="FACDDSATRASE"/>
</dbReference>
<keyword evidence="13" id="KW-1185">Reference proteome</keyword>
<dbReference type="STRING" id="31958.SD37_11045"/>
<keyword evidence="3 10" id="KW-0812">Transmembrane</keyword>
<dbReference type="AlphaFoldDB" id="A0A193BVC2"/>
<evidence type="ECO:0000256" key="6">
    <source>
        <dbReference type="ARBA" id="ARBA00023002"/>
    </source>
</evidence>
<keyword evidence="9 10" id="KW-0472">Membrane</keyword>
<comment type="subcellular location">
    <subcellularLocation>
        <location evidence="1">Membrane</location>
        <topology evidence="1">Multi-pass membrane protein</topology>
    </subcellularLocation>
</comment>
<gene>
    <name evidence="12" type="ORF">SD37_11045</name>
</gene>
<proteinExistence type="inferred from homology"/>
<dbReference type="Pfam" id="PF00487">
    <property type="entry name" value="FA_desaturase"/>
    <property type="match status" value="1"/>
</dbReference>
<evidence type="ECO:0000256" key="8">
    <source>
        <dbReference type="ARBA" id="ARBA00023098"/>
    </source>
</evidence>
<keyword evidence="7" id="KW-0408">Iron</keyword>
<keyword evidence="5 10" id="KW-1133">Transmembrane helix</keyword>
<name>A0A193BVC2_AMYOR</name>
<dbReference type="PANTHER" id="PTHR11351">
    <property type="entry name" value="ACYL-COA DESATURASE"/>
    <property type="match status" value="1"/>
</dbReference>
<evidence type="ECO:0000256" key="4">
    <source>
        <dbReference type="ARBA" id="ARBA00022832"/>
    </source>
</evidence>
<keyword evidence="8" id="KW-0443">Lipid metabolism</keyword>
<comment type="similarity">
    <text evidence="2">Belongs to the fatty acid desaturase type 2 family.</text>
</comment>
<dbReference type="RefSeq" id="WP_044852064.1">
    <property type="nucleotide sequence ID" value="NZ_CP016174.1"/>
</dbReference>
<evidence type="ECO:0000313" key="13">
    <source>
        <dbReference type="Proteomes" id="UP000093695"/>
    </source>
</evidence>
<evidence type="ECO:0000256" key="3">
    <source>
        <dbReference type="ARBA" id="ARBA00022692"/>
    </source>
</evidence>
<reference evidence="12 13" key="1">
    <citation type="journal article" date="2015" name="Genome Announc.">
        <title>Draft Genome Sequence of Norvancomycin-Producing Strain Amycolatopsis orientalis CPCC200066.</title>
        <authorList>
            <person name="Lei X."/>
            <person name="Yuan F."/>
            <person name="Shi Y."/>
            <person name="Li X."/>
            <person name="Wang L."/>
            <person name="Hong B."/>
        </authorList>
    </citation>
    <scope>NUCLEOTIDE SEQUENCE [LARGE SCALE GENOMIC DNA]</scope>
    <source>
        <strain evidence="12 13">B-37</strain>
    </source>
</reference>
<evidence type="ECO:0000256" key="10">
    <source>
        <dbReference type="SAM" id="Phobius"/>
    </source>
</evidence>
<organism evidence="12 13">
    <name type="scientific">Amycolatopsis orientalis</name>
    <name type="common">Nocardia orientalis</name>
    <dbReference type="NCBI Taxonomy" id="31958"/>
    <lineage>
        <taxon>Bacteria</taxon>
        <taxon>Bacillati</taxon>
        <taxon>Actinomycetota</taxon>
        <taxon>Actinomycetes</taxon>
        <taxon>Pseudonocardiales</taxon>
        <taxon>Pseudonocardiaceae</taxon>
        <taxon>Amycolatopsis</taxon>
    </lineage>
</organism>
<dbReference type="KEGG" id="aori:SD37_11045"/>
<evidence type="ECO:0000313" key="12">
    <source>
        <dbReference type="EMBL" id="ANN16119.1"/>
    </source>
</evidence>
<feature type="transmembrane region" description="Helical" evidence="10">
    <location>
        <begin position="66"/>
        <end position="89"/>
    </location>
</feature>
<accession>A0A193BVC2</accession>
<feature type="domain" description="Fatty acid desaturase" evidence="11">
    <location>
        <begin position="41"/>
        <end position="254"/>
    </location>
</feature>